<proteinExistence type="predicted"/>
<evidence type="ECO:0000313" key="1">
    <source>
        <dbReference type="EMBL" id="CAG8474451.1"/>
    </source>
</evidence>
<dbReference type="AlphaFoldDB" id="A0A9N8W8J4"/>
<sequence>METSLCHDLFIEELKNLYKEIDHLSRYKIEKIEIVNSIYDSFSIEHREDIRKAIINANIRLLNKNENYLFELEIYTLGEEEDCTNFASQFLFKGDFSN</sequence>
<protein>
    <submittedName>
        <fullName evidence="1">5451_t:CDS:1</fullName>
    </submittedName>
</protein>
<organism evidence="1 2">
    <name type="scientific">Racocetra fulgida</name>
    <dbReference type="NCBI Taxonomy" id="60492"/>
    <lineage>
        <taxon>Eukaryota</taxon>
        <taxon>Fungi</taxon>
        <taxon>Fungi incertae sedis</taxon>
        <taxon>Mucoromycota</taxon>
        <taxon>Glomeromycotina</taxon>
        <taxon>Glomeromycetes</taxon>
        <taxon>Diversisporales</taxon>
        <taxon>Gigasporaceae</taxon>
        <taxon>Racocetra</taxon>
    </lineage>
</organism>
<evidence type="ECO:0000313" key="2">
    <source>
        <dbReference type="Proteomes" id="UP000789396"/>
    </source>
</evidence>
<keyword evidence="2" id="KW-1185">Reference proteome</keyword>
<name>A0A9N8W8J4_9GLOM</name>
<gene>
    <name evidence="1" type="ORF">RFULGI_LOCUS1262</name>
</gene>
<dbReference type="OrthoDB" id="2453943at2759"/>
<comment type="caution">
    <text evidence="1">The sequence shown here is derived from an EMBL/GenBank/DDBJ whole genome shotgun (WGS) entry which is preliminary data.</text>
</comment>
<accession>A0A9N8W8J4</accession>
<dbReference type="Proteomes" id="UP000789396">
    <property type="component" value="Unassembled WGS sequence"/>
</dbReference>
<reference evidence="1" key="1">
    <citation type="submission" date="2021-06" db="EMBL/GenBank/DDBJ databases">
        <authorList>
            <person name="Kallberg Y."/>
            <person name="Tangrot J."/>
            <person name="Rosling A."/>
        </authorList>
    </citation>
    <scope>NUCLEOTIDE SEQUENCE</scope>
    <source>
        <strain evidence="1">IN212</strain>
    </source>
</reference>
<dbReference type="EMBL" id="CAJVPZ010000721">
    <property type="protein sequence ID" value="CAG8474451.1"/>
    <property type="molecule type" value="Genomic_DNA"/>
</dbReference>